<keyword evidence="4" id="KW-1185">Reference proteome</keyword>
<protein>
    <recommendedName>
        <fullName evidence="1">DUSAM domain-containing protein</fullName>
    </recommendedName>
</protein>
<dbReference type="Proteomes" id="UP000032702">
    <property type="component" value="Unassembled WGS sequence"/>
</dbReference>
<evidence type="ECO:0000259" key="1">
    <source>
        <dbReference type="Pfam" id="PF09543"/>
    </source>
</evidence>
<dbReference type="InterPro" id="IPR011753">
    <property type="entry name" value="DUSAM_dom"/>
</dbReference>
<feature type="domain" description="DUSAM" evidence="1">
    <location>
        <begin position="140"/>
        <end position="255"/>
    </location>
</feature>
<dbReference type="Pfam" id="PF09543">
    <property type="entry name" value="DUF2379"/>
    <property type="match status" value="2"/>
</dbReference>
<evidence type="ECO:0000313" key="5">
    <source>
        <dbReference type="Proteomes" id="UP000032702"/>
    </source>
</evidence>
<evidence type="ECO:0000313" key="4">
    <source>
        <dbReference type="Proteomes" id="UP000001351"/>
    </source>
</evidence>
<accession>Q092A5</accession>
<reference evidence="3 5" key="1">
    <citation type="submission" date="2006-04" db="EMBL/GenBank/DDBJ databases">
        <authorList>
            <person name="Nierman W.C."/>
        </authorList>
    </citation>
    <scope>NUCLEOTIDE SEQUENCE [LARGE SCALE GENOMIC DNA]</scope>
    <source>
        <strain evidence="3 5">DW4/3-1</strain>
    </source>
</reference>
<dbReference type="HOGENOM" id="CLU_1061347_0_0_7"/>
<dbReference type="EMBL" id="AAMD01000052">
    <property type="protein sequence ID" value="EAU66564.1"/>
    <property type="molecule type" value="Genomic_DNA"/>
</dbReference>
<sequence length="262" mass="28778">MTDKFGSELIDELEAHVLEDGEPLVLSDEVRALLRRSAEQVALSPGDADEALRSVPTATTLLQEISRRFKEGSKRLFEAQVKASDLRDAGDLDGACRELEGVLSVEVVPLYRQRAADSLHALMRLKSVAASGQIDPTLRDRSQLPILLHRVQQGHPLDLNEGMRAFLRRAAADVGMSEDETEPALASPESAGALLGQIMGRLRDASGRLESAMYRMTERRDAGDLEGARQQIRDWLAVEVVPRFRRAAEEQLAGLDEPPPAP</sequence>
<name>Q092A5_STIAD</name>
<dbReference type="PATRIC" id="fig|378806.16.peg.5723"/>
<organism evidence="3 5">
    <name type="scientific">Stigmatella aurantiaca (strain DW4/3-1)</name>
    <dbReference type="NCBI Taxonomy" id="378806"/>
    <lineage>
        <taxon>Bacteria</taxon>
        <taxon>Pseudomonadati</taxon>
        <taxon>Myxococcota</taxon>
        <taxon>Myxococcia</taxon>
        <taxon>Myxococcales</taxon>
        <taxon>Cystobacterineae</taxon>
        <taxon>Archangiaceae</taxon>
        <taxon>Stigmatella</taxon>
    </lineage>
</organism>
<dbReference type="EMBL" id="CP002271">
    <property type="protein sequence ID" value="ADO75718.1"/>
    <property type="molecule type" value="Genomic_DNA"/>
</dbReference>
<dbReference type="KEGG" id="sur:STAUR_7963"/>
<evidence type="ECO:0000313" key="3">
    <source>
        <dbReference type="EMBL" id="EAU66564.1"/>
    </source>
</evidence>
<dbReference type="OrthoDB" id="5502188at2"/>
<gene>
    <name evidence="2" type="ordered locus">STAUR_7963</name>
    <name evidence="3" type="ORF">STIAU_3445</name>
</gene>
<evidence type="ECO:0000313" key="2">
    <source>
        <dbReference type="EMBL" id="ADO75718.1"/>
    </source>
</evidence>
<dbReference type="AlphaFoldDB" id="Q092A5"/>
<dbReference type="Proteomes" id="UP000001351">
    <property type="component" value="Chromosome"/>
</dbReference>
<dbReference type="RefSeq" id="WP_002613876.1">
    <property type="nucleotide sequence ID" value="NC_014623.1"/>
</dbReference>
<reference evidence="2 4" key="2">
    <citation type="journal article" date="2011" name="Mol. Biol. Evol.">
        <title>Comparative genomic analysis of fruiting body formation in Myxococcales.</title>
        <authorList>
            <person name="Huntley S."/>
            <person name="Hamann N."/>
            <person name="Wegener-Feldbrugge S."/>
            <person name="Treuner-Lange A."/>
            <person name="Kube M."/>
            <person name="Reinhardt R."/>
            <person name="Klages S."/>
            <person name="Muller R."/>
            <person name="Ronning C.M."/>
            <person name="Nierman W.C."/>
            <person name="Sogaard-Andersen L."/>
        </authorList>
    </citation>
    <scope>NUCLEOTIDE SEQUENCE [LARGE SCALE GENOMIC DNA]</scope>
    <source>
        <strain evidence="2 4">DW4/3-1</strain>
    </source>
</reference>
<dbReference type="STRING" id="378806.STAUR_7963"/>
<dbReference type="NCBIfam" id="TIGR02267">
    <property type="entry name" value="DUSAM domain"/>
    <property type="match status" value="2"/>
</dbReference>
<feature type="domain" description="DUSAM" evidence="1">
    <location>
        <begin position="10"/>
        <end position="120"/>
    </location>
</feature>
<proteinExistence type="predicted"/>